<evidence type="ECO:0000256" key="1">
    <source>
        <dbReference type="SAM" id="Phobius"/>
    </source>
</evidence>
<dbReference type="Proteomes" id="UP001589610">
    <property type="component" value="Unassembled WGS sequence"/>
</dbReference>
<feature type="transmembrane region" description="Helical" evidence="1">
    <location>
        <begin position="50"/>
        <end position="69"/>
    </location>
</feature>
<keyword evidence="3" id="KW-1185">Reference proteome</keyword>
<keyword evidence="1" id="KW-0472">Membrane</keyword>
<dbReference type="RefSeq" id="WP_386162620.1">
    <property type="nucleotide sequence ID" value="NZ_JBHMBS010000035.1"/>
</dbReference>
<sequence length="162" mass="17024">MTSPNPRPRQPLVPRRQVLGLPVTAVIGLALLAAPRVVLHDLDLIHEGTFVNALFVFVPPIIWIAVVLWKRVPNPFLTLLVTGLFYGILLAVGHQVLWDSAFGGAPPSLGGNLSGLDPAAQSVILRLFAVISSVFTGVIVGAITGLVAWGLGKAVSSGSRTP</sequence>
<name>A0ABV5TRA7_9ACTN</name>
<reference evidence="2 3" key="1">
    <citation type="submission" date="2024-09" db="EMBL/GenBank/DDBJ databases">
        <authorList>
            <person name="Sun Q."/>
            <person name="Mori K."/>
        </authorList>
    </citation>
    <scope>NUCLEOTIDE SEQUENCE [LARGE SCALE GENOMIC DNA]</scope>
    <source>
        <strain evidence="2 3">JCM 3028</strain>
    </source>
</reference>
<feature type="transmembrane region" description="Helical" evidence="1">
    <location>
        <begin position="76"/>
        <end position="98"/>
    </location>
</feature>
<evidence type="ECO:0000313" key="3">
    <source>
        <dbReference type="Proteomes" id="UP001589610"/>
    </source>
</evidence>
<feature type="transmembrane region" description="Helical" evidence="1">
    <location>
        <begin position="123"/>
        <end position="151"/>
    </location>
</feature>
<accession>A0ABV5TRA7</accession>
<protein>
    <submittedName>
        <fullName evidence="2">Uncharacterized protein</fullName>
    </submittedName>
</protein>
<dbReference type="EMBL" id="JBHMBS010000035">
    <property type="protein sequence ID" value="MFB9681557.1"/>
    <property type="molecule type" value="Genomic_DNA"/>
</dbReference>
<evidence type="ECO:0000313" key="2">
    <source>
        <dbReference type="EMBL" id="MFB9681557.1"/>
    </source>
</evidence>
<feature type="transmembrane region" description="Helical" evidence="1">
    <location>
        <begin position="18"/>
        <end position="38"/>
    </location>
</feature>
<gene>
    <name evidence="2" type="ORF">ACFFRH_39270</name>
</gene>
<organism evidence="2 3">
    <name type="scientific">Streptosporangium vulgare</name>
    <dbReference type="NCBI Taxonomy" id="46190"/>
    <lineage>
        <taxon>Bacteria</taxon>
        <taxon>Bacillati</taxon>
        <taxon>Actinomycetota</taxon>
        <taxon>Actinomycetes</taxon>
        <taxon>Streptosporangiales</taxon>
        <taxon>Streptosporangiaceae</taxon>
        <taxon>Streptosporangium</taxon>
    </lineage>
</organism>
<keyword evidence="1" id="KW-1133">Transmembrane helix</keyword>
<comment type="caution">
    <text evidence="2">The sequence shown here is derived from an EMBL/GenBank/DDBJ whole genome shotgun (WGS) entry which is preliminary data.</text>
</comment>
<proteinExistence type="predicted"/>
<keyword evidence="1" id="KW-0812">Transmembrane</keyword>